<dbReference type="Pfam" id="PF00571">
    <property type="entry name" value="CBS"/>
    <property type="match status" value="2"/>
</dbReference>
<name>A0A927CDI0_9BACL</name>
<dbReference type="InterPro" id="IPR005170">
    <property type="entry name" value="Transptr-assoc_dom"/>
</dbReference>
<dbReference type="PROSITE" id="PS51371">
    <property type="entry name" value="CBS"/>
    <property type="match status" value="2"/>
</dbReference>
<accession>A0A927CDI0</accession>
<feature type="transmembrane region" description="Helical" evidence="10">
    <location>
        <begin position="6"/>
        <end position="28"/>
    </location>
</feature>
<dbReference type="InterPro" id="IPR016169">
    <property type="entry name" value="FAD-bd_PCMH_sub2"/>
</dbReference>
<dbReference type="GO" id="GO:0050660">
    <property type="term" value="F:flavin adenine dinucleotide binding"/>
    <property type="evidence" value="ECO:0007669"/>
    <property type="project" value="InterPro"/>
</dbReference>
<evidence type="ECO:0000259" key="11">
    <source>
        <dbReference type="PROSITE" id="PS51371"/>
    </source>
</evidence>
<evidence type="ECO:0000259" key="12">
    <source>
        <dbReference type="PROSITE" id="PS51846"/>
    </source>
</evidence>
<dbReference type="InterPro" id="IPR044751">
    <property type="entry name" value="Ion_transp-like_CBS"/>
</dbReference>
<keyword evidence="14" id="KW-1185">Reference proteome</keyword>
<dbReference type="GO" id="GO:0005886">
    <property type="term" value="C:plasma membrane"/>
    <property type="evidence" value="ECO:0007669"/>
    <property type="project" value="TreeGrafter"/>
</dbReference>
<comment type="caution">
    <text evidence="13">The sequence shown here is derived from an EMBL/GenBank/DDBJ whole genome shotgun (WGS) entry which is preliminary data.</text>
</comment>
<dbReference type="SUPFAM" id="SSF54631">
    <property type="entry name" value="CBS-domain pair"/>
    <property type="match status" value="1"/>
</dbReference>
<dbReference type="FunFam" id="3.10.580.10:FF:000002">
    <property type="entry name" value="Magnesium/cobalt efflux protein CorC"/>
    <property type="match status" value="1"/>
</dbReference>
<gene>
    <name evidence="13" type="ORF">IDH45_21620</name>
</gene>
<evidence type="ECO:0000256" key="2">
    <source>
        <dbReference type="ARBA" id="ARBA00006337"/>
    </source>
</evidence>
<evidence type="ECO:0000256" key="1">
    <source>
        <dbReference type="ARBA" id="ARBA00004141"/>
    </source>
</evidence>
<evidence type="ECO:0000256" key="3">
    <source>
        <dbReference type="ARBA" id="ARBA00022692"/>
    </source>
</evidence>
<comment type="subcellular location">
    <subcellularLocation>
        <location evidence="1">Membrane</location>
        <topology evidence="1">Multi-pass membrane protein</topology>
    </subcellularLocation>
</comment>
<evidence type="ECO:0000256" key="10">
    <source>
        <dbReference type="SAM" id="Phobius"/>
    </source>
</evidence>
<keyword evidence="5 9" id="KW-1133">Transmembrane helix</keyword>
<evidence type="ECO:0000256" key="6">
    <source>
        <dbReference type="ARBA" id="ARBA00023122"/>
    </source>
</evidence>
<feature type="transmembrane region" description="Helical" evidence="10">
    <location>
        <begin position="135"/>
        <end position="154"/>
    </location>
</feature>
<dbReference type="Pfam" id="PF01595">
    <property type="entry name" value="CNNM"/>
    <property type="match status" value="1"/>
</dbReference>
<keyword evidence="7 9" id="KW-0472">Membrane</keyword>
<feature type="domain" description="CBS" evidence="11">
    <location>
        <begin position="286"/>
        <end position="346"/>
    </location>
</feature>
<dbReference type="Proteomes" id="UP000639396">
    <property type="component" value="Unassembled WGS sequence"/>
</dbReference>
<dbReference type="RefSeq" id="WP_190930220.1">
    <property type="nucleotide sequence ID" value="NZ_JACXJA010000031.1"/>
</dbReference>
<dbReference type="EMBL" id="JACXJA010000031">
    <property type="protein sequence ID" value="MBD2864592.1"/>
    <property type="molecule type" value="Genomic_DNA"/>
</dbReference>
<dbReference type="Gene3D" id="3.10.580.10">
    <property type="entry name" value="CBS-domain"/>
    <property type="match status" value="1"/>
</dbReference>
<evidence type="ECO:0000313" key="13">
    <source>
        <dbReference type="EMBL" id="MBD2864592.1"/>
    </source>
</evidence>
<proteinExistence type="inferred from homology"/>
<dbReference type="InterPro" id="IPR036318">
    <property type="entry name" value="FAD-bd_PCMH-like_sf"/>
</dbReference>
<dbReference type="Pfam" id="PF03471">
    <property type="entry name" value="CorC_HlyC"/>
    <property type="match status" value="1"/>
</dbReference>
<evidence type="ECO:0000256" key="7">
    <source>
        <dbReference type="ARBA" id="ARBA00023136"/>
    </source>
</evidence>
<evidence type="ECO:0000313" key="14">
    <source>
        <dbReference type="Proteomes" id="UP000639396"/>
    </source>
</evidence>
<dbReference type="InterPro" id="IPR046342">
    <property type="entry name" value="CBS_dom_sf"/>
</dbReference>
<evidence type="ECO:0000256" key="5">
    <source>
        <dbReference type="ARBA" id="ARBA00022989"/>
    </source>
</evidence>
<dbReference type="InterPro" id="IPR002550">
    <property type="entry name" value="CNNM"/>
</dbReference>
<protein>
    <submittedName>
        <fullName evidence="13">HlyC/CorC family transporter</fullName>
    </submittedName>
</protein>
<keyword evidence="3 9" id="KW-0812">Transmembrane</keyword>
<dbReference type="CDD" id="cd04590">
    <property type="entry name" value="CBS_pair_CorC_HlyC_assoc"/>
    <property type="match status" value="1"/>
</dbReference>
<reference evidence="13" key="1">
    <citation type="submission" date="2020-09" db="EMBL/GenBank/DDBJ databases">
        <title>A novel bacterium of genus Paenibacillus, isolated from South China Sea.</title>
        <authorList>
            <person name="Huang H."/>
            <person name="Mo K."/>
            <person name="Hu Y."/>
        </authorList>
    </citation>
    <scope>NUCLEOTIDE SEQUENCE</scope>
    <source>
        <strain evidence="13">IB182363</strain>
    </source>
</reference>
<feature type="transmembrane region" description="Helical" evidence="10">
    <location>
        <begin position="57"/>
        <end position="82"/>
    </location>
</feature>
<dbReference type="AlphaFoldDB" id="A0A927CDI0"/>
<dbReference type="InterPro" id="IPR000644">
    <property type="entry name" value="CBS_dom"/>
</dbReference>
<feature type="domain" description="CNNM transmembrane" evidence="12">
    <location>
        <begin position="1"/>
        <end position="201"/>
    </location>
</feature>
<comment type="similarity">
    <text evidence="2">Belongs to the UPF0053 family.</text>
</comment>
<dbReference type="Gene3D" id="3.30.465.10">
    <property type="match status" value="1"/>
</dbReference>
<feature type="transmembrane region" description="Helical" evidence="10">
    <location>
        <begin position="102"/>
        <end position="123"/>
    </location>
</feature>
<evidence type="ECO:0000256" key="9">
    <source>
        <dbReference type="PROSITE-ProRule" id="PRU01193"/>
    </source>
</evidence>
<evidence type="ECO:0000256" key="4">
    <source>
        <dbReference type="ARBA" id="ARBA00022737"/>
    </source>
</evidence>
<evidence type="ECO:0000256" key="8">
    <source>
        <dbReference type="PROSITE-ProRule" id="PRU00703"/>
    </source>
</evidence>
<dbReference type="PROSITE" id="PS51846">
    <property type="entry name" value="CNNM"/>
    <property type="match status" value="1"/>
</dbReference>
<dbReference type="PANTHER" id="PTHR22777:SF17">
    <property type="entry name" value="UPF0053 PROTEIN SLL0260"/>
    <property type="match status" value="1"/>
</dbReference>
<keyword evidence="6 8" id="KW-0129">CBS domain</keyword>
<dbReference type="SMART" id="SM01091">
    <property type="entry name" value="CorC_HlyC"/>
    <property type="match status" value="1"/>
</dbReference>
<organism evidence="13 14">
    <name type="scientific">Paenibacillus oceani</name>
    <dbReference type="NCBI Taxonomy" id="2772510"/>
    <lineage>
        <taxon>Bacteria</taxon>
        <taxon>Bacillati</taxon>
        <taxon>Bacillota</taxon>
        <taxon>Bacilli</taxon>
        <taxon>Bacillales</taxon>
        <taxon>Paenibacillaceae</taxon>
        <taxon>Paenibacillus</taxon>
    </lineage>
</organism>
<dbReference type="SMART" id="SM00116">
    <property type="entry name" value="CBS"/>
    <property type="match status" value="2"/>
</dbReference>
<dbReference type="SUPFAM" id="SSF56176">
    <property type="entry name" value="FAD-binding/transporter-associated domain-like"/>
    <property type="match status" value="1"/>
</dbReference>
<feature type="domain" description="CBS" evidence="11">
    <location>
        <begin position="220"/>
        <end position="279"/>
    </location>
</feature>
<keyword evidence="4" id="KW-0677">Repeat</keyword>
<dbReference type="PANTHER" id="PTHR22777">
    <property type="entry name" value="HEMOLYSIN-RELATED"/>
    <property type="match status" value="1"/>
</dbReference>
<sequence length="442" mass="49490">MFTEILVLIVLIVLNAFFAASEIALISLNDNKIRSMADAGHKKAKLLQSLLSEPSRFLATIQIGITLAGFLASAFAAESFAGRMAQYLYSAGVPLPQSMLETISVILITLLLSYFTLVLGELVPKRLAMQKSESISMFAVTPLTFLLKISAPFVKLLTHSTNLLVRLMGVDPHENKEQVTEEEIRMMVDVGNENGTIQETEKMMINNIFEFDNKAVSDIMTHRSSVTGLPLNLSLKEVAGMVNIEKYSRYPIFEDNIDNIVGILHVKDIMKYIEEGSEETFVIRDIIRTPYFIPTSKRIDELFKELQKNKVHMAVVIDEYGGTAGIVTIEDLLEEIVGNIFDEHDEEEKEFEQMDDSTYVINGSLSLRTLKDVLNVHLPVEDYDTVSGFVVGQLGRIPLEDERPVVEYEGLIFKVEEVDEKRISKVQVLRSAAEPASGTESE</sequence>